<feature type="region of interest" description="Disordered" evidence="6">
    <location>
        <begin position="1"/>
        <end position="108"/>
    </location>
</feature>
<name>A0A409YCE3_9AGAR</name>
<dbReference type="PANTHER" id="PTHR24205">
    <property type="entry name" value="FOUR AND A HALF LIM DOMAINS PROTEIN"/>
    <property type="match status" value="1"/>
</dbReference>
<dbReference type="InParanoid" id="A0A409YCE3"/>
<evidence type="ECO:0000256" key="6">
    <source>
        <dbReference type="SAM" id="MobiDB-lite"/>
    </source>
</evidence>
<sequence length="320" mass="34674">MGRERGLSNANAPAGHSRGMSVERERTRERGLSNAPAPSAAPAAASSSRRPDYPPAPPPKEKEVEDNSILPAPSGGSKAQRSNTVQGTSPSSEIMMARDSSSKPIKLPMRSLTSPQLDRDKALALDGATGAGGRAGIMKKPGSSRRPKTCLRCQKVIEDGRWVSVDNGGVLCEKCWKGMYLPKCRRCNLPIERQAVSSSDGQLKGKYHKECFNCHICHKPFPDKSFYVYDGKPLCAYHYHEANDSLCAAARCGQPIEGPCAVSHTGDRYHPEHMTCEYPGGMEPCKESLVREYWEVDGRMLCERHAGVMMRGGAGGRGGG</sequence>
<feature type="non-terminal residue" evidence="8">
    <location>
        <position position="320"/>
    </location>
</feature>
<dbReference type="Gene3D" id="2.10.110.10">
    <property type="entry name" value="Cysteine Rich Protein"/>
    <property type="match status" value="2"/>
</dbReference>
<evidence type="ECO:0000256" key="5">
    <source>
        <dbReference type="PROSITE-ProRule" id="PRU00125"/>
    </source>
</evidence>
<comment type="caution">
    <text evidence="8">The sequence shown here is derived from an EMBL/GenBank/DDBJ whole genome shotgun (WGS) entry which is preliminary data.</text>
</comment>
<reference evidence="8 9" key="1">
    <citation type="journal article" date="2018" name="Evol. Lett.">
        <title>Horizontal gene cluster transfer increased hallucinogenic mushroom diversity.</title>
        <authorList>
            <person name="Reynolds H.T."/>
            <person name="Vijayakumar V."/>
            <person name="Gluck-Thaler E."/>
            <person name="Korotkin H.B."/>
            <person name="Matheny P.B."/>
            <person name="Slot J.C."/>
        </authorList>
    </citation>
    <scope>NUCLEOTIDE SEQUENCE [LARGE SCALE GENOMIC DNA]</scope>
    <source>
        <strain evidence="8 9">SRW20</strain>
    </source>
</reference>
<evidence type="ECO:0000256" key="3">
    <source>
        <dbReference type="ARBA" id="ARBA00022833"/>
    </source>
</evidence>
<dbReference type="STRING" id="231916.A0A409YCE3"/>
<dbReference type="EMBL" id="NHYE01000993">
    <property type="protein sequence ID" value="PPR00663.1"/>
    <property type="molecule type" value="Genomic_DNA"/>
</dbReference>
<feature type="compositionally biased region" description="Low complexity" evidence="6">
    <location>
        <begin position="35"/>
        <end position="48"/>
    </location>
</feature>
<dbReference type="OrthoDB" id="1112565at2759"/>
<dbReference type="CDD" id="cd08368">
    <property type="entry name" value="LIM"/>
    <property type="match status" value="1"/>
</dbReference>
<gene>
    <name evidence="8" type="ORF">CVT26_012320</name>
</gene>
<evidence type="ECO:0000313" key="9">
    <source>
        <dbReference type="Proteomes" id="UP000284706"/>
    </source>
</evidence>
<organism evidence="8 9">
    <name type="scientific">Gymnopilus dilepis</name>
    <dbReference type="NCBI Taxonomy" id="231916"/>
    <lineage>
        <taxon>Eukaryota</taxon>
        <taxon>Fungi</taxon>
        <taxon>Dikarya</taxon>
        <taxon>Basidiomycota</taxon>
        <taxon>Agaricomycotina</taxon>
        <taxon>Agaricomycetes</taxon>
        <taxon>Agaricomycetidae</taxon>
        <taxon>Agaricales</taxon>
        <taxon>Agaricineae</taxon>
        <taxon>Hymenogastraceae</taxon>
        <taxon>Gymnopilus</taxon>
    </lineage>
</organism>
<feature type="compositionally biased region" description="Polar residues" evidence="6">
    <location>
        <begin position="77"/>
        <end position="92"/>
    </location>
</feature>
<keyword evidence="1 5" id="KW-0479">Metal-binding</keyword>
<dbReference type="AlphaFoldDB" id="A0A409YCE3"/>
<feature type="compositionally biased region" description="Basic and acidic residues" evidence="6">
    <location>
        <begin position="21"/>
        <end position="31"/>
    </location>
</feature>
<evidence type="ECO:0000256" key="4">
    <source>
        <dbReference type="ARBA" id="ARBA00023038"/>
    </source>
</evidence>
<evidence type="ECO:0000256" key="1">
    <source>
        <dbReference type="ARBA" id="ARBA00022723"/>
    </source>
</evidence>
<dbReference type="GO" id="GO:0003712">
    <property type="term" value="F:transcription coregulator activity"/>
    <property type="evidence" value="ECO:0007669"/>
    <property type="project" value="TreeGrafter"/>
</dbReference>
<dbReference type="Proteomes" id="UP000284706">
    <property type="component" value="Unassembled WGS sequence"/>
</dbReference>
<keyword evidence="2" id="KW-0677">Repeat</keyword>
<evidence type="ECO:0000313" key="8">
    <source>
        <dbReference type="EMBL" id="PPR00663.1"/>
    </source>
</evidence>
<dbReference type="GO" id="GO:0046872">
    <property type="term" value="F:metal ion binding"/>
    <property type="evidence" value="ECO:0007669"/>
    <property type="project" value="UniProtKB-KW"/>
</dbReference>
<evidence type="ECO:0000259" key="7">
    <source>
        <dbReference type="PROSITE" id="PS50023"/>
    </source>
</evidence>
<keyword evidence="4 5" id="KW-0440">LIM domain</keyword>
<dbReference type="SUPFAM" id="SSF57716">
    <property type="entry name" value="Glucocorticoid receptor-like (DNA-binding domain)"/>
    <property type="match status" value="2"/>
</dbReference>
<dbReference type="Pfam" id="PF00412">
    <property type="entry name" value="LIM"/>
    <property type="match status" value="2"/>
</dbReference>
<dbReference type="PROSITE" id="PS00478">
    <property type="entry name" value="LIM_DOMAIN_1"/>
    <property type="match status" value="1"/>
</dbReference>
<evidence type="ECO:0000256" key="2">
    <source>
        <dbReference type="ARBA" id="ARBA00022737"/>
    </source>
</evidence>
<dbReference type="InterPro" id="IPR001781">
    <property type="entry name" value="Znf_LIM"/>
</dbReference>
<proteinExistence type="predicted"/>
<dbReference type="GO" id="GO:0030695">
    <property type="term" value="F:GTPase regulator activity"/>
    <property type="evidence" value="ECO:0007669"/>
    <property type="project" value="UniProtKB-ARBA"/>
</dbReference>
<dbReference type="SMART" id="SM00132">
    <property type="entry name" value="LIM"/>
    <property type="match status" value="2"/>
</dbReference>
<dbReference type="PROSITE" id="PS50023">
    <property type="entry name" value="LIM_DOMAIN_2"/>
    <property type="match status" value="1"/>
</dbReference>
<keyword evidence="9" id="KW-1185">Reference proteome</keyword>
<dbReference type="GO" id="GO:0005634">
    <property type="term" value="C:nucleus"/>
    <property type="evidence" value="ECO:0007669"/>
    <property type="project" value="TreeGrafter"/>
</dbReference>
<keyword evidence="3 5" id="KW-0862">Zinc</keyword>
<protein>
    <recommendedName>
        <fullName evidence="7">LIM zinc-binding domain-containing protein</fullName>
    </recommendedName>
</protein>
<accession>A0A409YCE3</accession>
<feature type="domain" description="LIM zinc-binding" evidence="7">
    <location>
        <begin position="182"/>
        <end position="245"/>
    </location>
</feature>
<dbReference type="PANTHER" id="PTHR24205:SF16">
    <property type="entry name" value="GH01042P-RELATED"/>
    <property type="match status" value="1"/>
</dbReference>